<dbReference type="AlphaFoldDB" id="A0A914GRX4"/>
<evidence type="ECO:0000256" key="1">
    <source>
        <dbReference type="SAM" id="MobiDB-lite"/>
    </source>
</evidence>
<keyword evidence="2" id="KW-0812">Transmembrane</keyword>
<feature type="transmembrane region" description="Helical" evidence="2">
    <location>
        <begin position="12"/>
        <end position="39"/>
    </location>
</feature>
<feature type="compositionally biased region" description="Basic and acidic residues" evidence="1">
    <location>
        <begin position="86"/>
        <end position="96"/>
    </location>
</feature>
<evidence type="ECO:0000313" key="3">
    <source>
        <dbReference type="Proteomes" id="UP000887572"/>
    </source>
</evidence>
<keyword evidence="2" id="KW-1133">Transmembrane helix</keyword>
<reference evidence="4" key="1">
    <citation type="submission" date="2022-11" db="UniProtKB">
        <authorList>
            <consortium name="WormBaseParasite"/>
        </authorList>
    </citation>
    <scope>IDENTIFICATION</scope>
</reference>
<accession>A0A914GRX4</accession>
<dbReference type="Pfam" id="PF21525">
    <property type="entry name" value="Nlp36"/>
    <property type="match status" value="1"/>
</dbReference>
<protein>
    <submittedName>
        <fullName evidence="4">Uncharacterized protein</fullName>
    </submittedName>
</protein>
<evidence type="ECO:0000256" key="2">
    <source>
        <dbReference type="SAM" id="Phobius"/>
    </source>
</evidence>
<keyword evidence="3" id="KW-1185">Reference proteome</keyword>
<keyword evidence="2" id="KW-0472">Membrane</keyword>
<dbReference type="WBParaSite" id="Gr19_v10_g1020.t1">
    <property type="protein sequence ID" value="Gr19_v10_g1020.t1"/>
    <property type="gene ID" value="Gr19_v10_g1020"/>
</dbReference>
<feature type="region of interest" description="Disordered" evidence="1">
    <location>
        <begin position="69"/>
        <end position="96"/>
    </location>
</feature>
<name>A0A914GRX4_GLORO</name>
<sequence>MHRRLAINLLDFFAPAVTFMAFVLLVFLISFLFVNFFLITEEDDLTVFEKFGARHFGVRLGPHSLAQIKSGGPSVAAGQNAAPQMEKTEKKGPHRF</sequence>
<organism evidence="3 4">
    <name type="scientific">Globodera rostochiensis</name>
    <name type="common">Golden nematode worm</name>
    <name type="synonym">Heterodera rostochiensis</name>
    <dbReference type="NCBI Taxonomy" id="31243"/>
    <lineage>
        <taxon>Eukaryota</taxon>
        <taxon>Metazoa</taxon>
        <taxon>Ecdysozoa</taxon>
        <taxon>Nematoda</taxon>
        <taxon>Chromadorea</taxon>
        <taxon>Rhabditida</taxon>
        <taxon>Tylenchina</taxon>
        <taxon>Tylenchomorpha</taxon>
        <taxon>Tylenchoidea</taxon>
        <taxon>Heteroderidae</taxon>
        <taxon>Heteroderinae</taxon>
        <taxon>Globodera</taxon>
    </lineage>
</organism>
<proteinExistence type="predicted"/>
<dbReference type="Proteomes" id="UP000887572">
    <property type="component" value="Unplaced"/>
</dbReference>
<evidence type="ECO:0000313" key="4">
    <source>
        <dbReference type="WBParaSite" id="Gr19_v10_g1020.t1"/>
    </source>
</evidence>